<organism evidence="2 3">
    <name type="scientific">Candidatus Magasanikbacteria bacterium GW2011_GWC2_45_8</name>
    <dbReference type="NCBI Taxonomy" id="1619050"/>
    <lineage>
        <taxon>Bacteria</taxon>
        <taxon>Candidatus Magasanikiibacteriota</taxon>
    </lineage>
</organism>
<feature type="transmembrane region" description="Helical" evidence="1">
    <location>
        <begin position="6"/>
        <end position="28"/>
    </location>
</feature>
<comment type="caution">
    <text evidence="2">The sequence shown here is derived from an EMBL/GenBank/DDBJ whole genome shotgun (WGS) entry which is preliminary data.</text>
</comment>
<accession>A0A0G1MYN1</accession>
<dbReference type="EMBL" id="LCLH01000029">
    <property type="protein sequence ID" value="KKU13192.1"/>
    <property type="molecule type" value="Genomic_DNA"/>
</dbReference>
<reference evidence="2 3" key="1">
    <citation type="journal article" date="2015" name="Nature">
        <title>rRNA introns, odd ribosomes, and small enigmatic genomes across a large radiation of phyla.</title>
        <authorList>
            <person name="Brown C.T."/>
            <person name="Hug L.A."/>
            <person name="Thomas B.C."/>
            <person name="Sharon I."/>
            <person name="Castelle C.J."/>
            <person name="Singh A."/>
            <person name="Wilkins M.J."/>
            <person name="Williams K.H."/>
            <person name="Banfield J.F."/>
        </authorList>
    </citation>
    <scope>NUCLEOTIDE SEQUENCE [LARGE SCALE GENOMIC DNA]</scope>
</reference>
<evidence type="ECO:0000313" key="2">
    <source>
        <dbReference type="EMBL" id="KKU13192.1"/>
    </source>
</evidence>
<keyword evidence="1" id="KW-1133">Transmembrane helix</keyword>
<proteinExistence type="predicted"/>
<evidence type="ECO:0000313" key="3">
    <source>
        <dbReference type="Proteomes" id="UP000034911"/>
    </source>
</evidence>
<gene>
    <name evidence="2" type="ORF">UX20_C0029G0017</name>
</gene>
<keyword evidence="1" id="KW-0472">Membrane</keyword>
<dbReference type="Proteomes" id="UP000034911">
    <property type="component" value="Unassembled WGS sequence"/>
</dbReference>
<name>A0A0G1MYN1_9BACT</name>
<dbReference type="AlphaFoldDB" id="A0A0G1MYN1"/>
<protein>
    <submittedName>
        <fullName evidence="2">Uncharacterized protein</fullName>
    </submittedName>
</protein>
<evidence type="ECO:0000256" key="1">
    <source>
        <dbReference type="SAM" id="Phobius"/>
    </source>
</evidence>
<sequence>MNASLNALWCVVFFVVVLFFGFLTKIYFFRRLVRKALVSAFVVVERKISFQSGKCFLDRAVVFQINIFVLHASPQTFHKDIVETSSAAIHANLNVVCCQESGVFHGGELRSLIGVVNFRNRFPERALERAGAEFRFHGLRQFPCKHVAGEPIQYDREITETMLDGDVRNVSTPHLVGTENWNIA</sequence>
<keyword evidence="1" id="KW-0812">Transmembrane</keyword>